<dbReference type="InterPro" id="IPR036388">
    <property type="entry name" value="WH-like_DNA-bd_sf"/>
</dbReference>
<dbReference type="Gene3D" id="1.10.10.10">
    <property type="entry name" value="Winged helix-like DNA-binding domain superfamily/Winged helix DNA-binding domain"/>
    <property type="match status" value="1"/>
</dbReference>
<dbReference type="InterPro" id="IPR005650">
    <property type="entry name" value="BlaI_family"/>
</dbReference>
<dbReference type="GO" id="GO:0045892">
    <property type="term" value="P:negative regulation of DNA-templated transcription"/>
    <property type="evidence" value="ECO:0007669"/>
    <property type="project" value="InterPro"/>
</dbReference>
<name>A0A1F6P8M7_9BACT</name>
<dbReference type="AlphaFoldDB" id="A0A1F6P8M7"/>
<dbReference type="Pfam" id="PF03965">
    <property type="entry name" value="Penicillinase_R"/>
    <property type="match status" value="1"/>
</dbReference>
<gene>
    <name evidence="5" type="ORF">A2563_02500</name>
</gene>
<evidence type="ECO:0000256" key="3">
    <source>
        <dbReference type="ARBA" id="ARBA00023125"/>
    </source>
</evidence>
<dbReference type="STRING" id="1798705.A2563_02500"/>
<dbReference type="Proteomes" id="UP000176634">
    <property type="component" value="Unassembled WGS sequence"/>
</dbReference>
<dbReference type="SUPFAM" id="SSF46785">
    <property type="entry name" value="Winged helix' DNA-binding domain"/>
    <property type="match status" value="1"/>
</dbReference>
<accession>A0A1F6P8M7</accession>
<keyword evidence="4" id="KW-0804">Transcription</keyword>
<evidence type="ECO:0000313" key="6">
    <source>
        <dbReference type="Proteomes" id="UP000176634"/>
    </source>
</evidence>
<evidence type="ECO:0000256" key="2">
    <source>
        <dbReference type="ARBA" id="ARBA00023015"/>
    </source>
</evidence>
<evidence type="ECO:0000256" key="1">
    <source>
        <dbReference type="ARBA" id="ARBA00011046"/>
    </source>
</evidence>
<dbReference type="GO" id="GO:0003677">
    <property type="term" value="F:DNA binding"/>
    <property type="evidence" value="ECO:0007669"/>
    <property type="project" value="UniProtKB-KW"/>
</dbReference>
<dbReference type="InterPro" id="IPR036390">
    <property type="entry name" value="WH_DNA-bd_sf"/>
</dbReference>
<comment type="caution">
    <text evidence="5">The sequence shown here is derived from an EMBL/GenBank/DDBJ whole genome shotgun (WGS) entry which is preliminary data.</text>
</comment>
<organism evidence="5 6">
    <name type="scientific">Candidatus Magasanikbacteria bacterium RIFOXYD1_FULL_40_23</name>
    <dbReference type="NCBI Taxonomy" id="1798705"/>
    <lineage>
        <taxon>Bacteria</taxon>
        <taxon>Candidatus Magasanikiibacteriota</taxon>
    </lineage>
</organism>
<evidence type="ECO:0000256" key="4">
    <source>
        <dbReference type="ARBA" id="ARBA00023163"/>
    </source>
</evidence>
<protein>
    <recommendedName>
        <fullName evidence="7">CopY family transcriptional regulator</fullName>
    </recommendedName>
</protein>
<comment type="similarity">
    <text evidence="1">Belongs to the BlaI transcriptional regulatory family.</text>
</comment>
<keyword evidence="2" id="KW-0805">Transcription regulation</keyword>
<evidence type="ECO:0000313" key="5">
    <source>
        <dbReference type="EMBL" id="OGH92525.1"/>
    </source>
</evidence>
<proteinExistence type="inferred from homology"/>
<sequence length="129" mass="14831">MPKNNNAHSSLGTLEEEIMQIVWKEPIASVRLVFEKIKKKREIAYTTVMTIMSRLHAKGILRREQKDGGAYVYAPAQSKEKFLEQISERVIKNLIKNCGEIAVARFIDIVEAGNFKKSASWQKRLKKIK</sequence>
<keyword evidence="3" id="KW-0238">DNA-binding</keyword>
<evidence type="ECO:0008006" key="7">
    <source>
        <dbReference type="Google" id="ProtNLM"/>
    </source>
</evidence>
<dbReference type="EMBL" id="MFRA01000005">
    <property type="protein sequence ID" value="OGH92525.1"/>
    <property type="molecule type" value="Genomic_DNA"/>
</dbReference>
<reference evidence="5 6" key="1">
    <citation type="journal article" date="2016" name="Nat. Commun.">
        <title>Thousands of microbial genomes shed light on interconnected biogeochemical processes in an aquifer system.</title>
        <authorList>
            <person name="Anantharaman K."/>
            <person name="Brown C.T."/>
            <person name="Hug L.A."/>
            <person name="Sharon I."/>
            <person name="Castelle C.J."/>
            <person name="Probst A.J."/>
            <person name="Thomas B.C."/>
            <person name="Singh A."/>
            <person name="Wilkins M.J."/>
            <person name="Karaoz U."/>
            <person name="Brodie E.L."/>
            <person name="Williams K.H."/>
            <person name="Hubbard S.S."/>
            <person name="Banfield J.F."/>
        </authorList>
    </citation>
    <scope>NUCLEOTIDE SEQUENCE [LARGE SCALE GENOMIC DNA]</scope>
</reference>